<dbReference type="SMART" id="SM00343">
    <property type="entry name" value="ZnF_C2HC"/>
    <property type="match status" value="1"/>
</dbReference>
<dbReference type="InterPro" id="IPR036875">
    <property type="entry name" value="Znf_CCHC_sf"/>
</dbReference>
<gene>
    <name evidence="5" type="ORF">TSPGSL018_11508</name>
</gene>
<keyword evidence="1" id="KW-0863">Zinc-finger</keyword>
<feature type="domain" description="WW" evidence="3">
    <location>
        <begin position="132"/>
        <end position="165"/>
    </location>
</feature>
<evidence type="ECO:0000259" key="4">
    <source>
        <dbReference type="PROSITE" id="PS50158"/>
    </source>
</evidence>
<sequence>MDLHHRLRRDPNWHPSACNICGQLGHQASTCPNGTVNWTEKYGKGAFMLRINHDPKEYRDPTDGEWDAMMKDLDKKSTDYMELRKQVLESIDYEEMSQKVAEMLKEAESQMGMGSATQTNVQAPQPEPAKEDPLPPGWAAAKDPQGRTYYWFKKTQKVQWERPTPESDTGE</sequence>
<dbReference type="PROSITE" id="PS50020">
    <property type="entry name" value="WW_DOMAIN_2"/>
    <property type="match status" value="1"/>
</dbReference>
<dbReference type="SUPFAM" id="SSF57756">
    <property type="entry name" value="Retrovirus zinc finger-like domains"/>
    <property type="match status" value="1"/>
</dbReference>
<dbReference type="AlphaFoldDB" id="A0A061R9E3"/>
<dbReference type="InterPro" id="IPR001202">
    <property type="entry name" value="WW_dom"/>
</dbReference>
<dbReference type="InterPro" id="IPR036020">
    <property type="entry name" value="WW_dom_sf"/>
</dbReference>
<dbReference type="Pfam" id="PF00098">
    <property type="entry name" value="zf-CCHC"/>
    <property type="match status" value="1"/>
</dbReference>
<dbReference type="InterPro" id="IPR001878">
    <property type="entry name" value="Znf_CCHC"/>
</dbReference>
<dbReference type="EMBL" id="GBEZ01019237">
    <property type="protein sequence ID" value="JAC67295.1"/>
    <property type="molecule type" value="Transcribed_RNA"/>
</dbReference>
<accession>A0A061R9E3</accession>
<proteinExistence type="predicted"/>
<reference evidence="5" key="1">
    <citation type="submission" date="2014-05" db="EMBL/GenBank/DDBJ databases">
        <title>The transcriptome of the halophilic microalga Tetraselmis sp. GSL018 isolated from the Great Salt Lake, Utah.</title>
        <authorList>
            <person name="Jinkerson R.E."/>
            <person name="D'Adamo S."/>
            <person name="Posewitz M.C."/>
        </authorList>
    </citation>
    <scope>NUCLEOTIDE SEQUENCE</scope>
    <source>
        <strain evidence="5">GSL018</strain>
    </source>
</reference>
<feature type="domain" description="CCHC-type" evidence="4">
    <location>
        <begin position="18"/>
        <end position="33"/>
    </location>
</feature>
<evidence type="ECO:0000313" key="5">
    <source>
        <dbReference type="EMBL" id="JAC67295.1"/>
    </source>
</evidence>
<protein>
    <recommendedName>
        <fullName evidence="6">WW domain-containing protein</fullName>
    </recommendedName>
</protein>
<feature type="region of interest" description="Disordered" evidence="2">
    <location>
        <begin position="109"/>
        <end position="143"/>
    </location>
</feature>
<evidence type="ECO:0000256" key="1">
    <source>
        <dbReference type="PROSITE-ProRule" id="PRU00047"/>
    </source>
</evidence>
<evidence type="ECO:0000259" key="3">
    <source>
        <dbReference type="PROSITE" id="PS50020"/>
    </source>
</evidence>
<dbReference type="GO" id="GO:0003676">
    <property type="term" value="F:nucleic acid binding"/>
    <property type="evidence" value="ECO:0007669"/>
    <property type="project" value="InterPro"/>
</dbReference>
<dbReference type="Pfam" id="PF00397">
    <property type="entry name" value="WW"/>
    <property type="match status" value="1"/>
</dbReference>
<evidence type="ECO:0008006" key="6">
    <source>
        <dbReference type="Google" id="ProtNLM"/>
    </source>
</evidence>
<evidence type="ECO:0000256" key="2">
    <source>
        <dbReference type="SAM" id="MobiDB-lite"/>
    </source>
</evidence>
<keyword evidence="1" id="KW-0479">Metal-binding</keyword>
<dbReference type="CDD" id="cd00201">
    <property type="entry name" value="WW"/>
    <property type="match status" value="1"/>
</dbReference>
<name>A0A061R9E3_9CHLO</name>
<dbReference type="SUPFAM" id="SSF51045">
    <property type="entry name" value="WW domain"/>
    <property type="match status" value="1"/>
</dbReference>
<dbReference type="PROSITE" id="PS50158">
    <property type="entry name" value="ZF_CCHC"/>
    <property type="match status" value="1"/>
</dbReference>
<dbReference type="SMART" id="SM00456">
    <property type="entry name" value="WW"/>
    <property type="match status" value="1"/>
</dbReference>
<organism evidence="5">
    <name type="scientific">Tetraselmis sp. GSL018</name>
    <dbReference type="NCBI Taxonomy" id="582737"/>
    <lineage>
        <taxon>Eukaryota</taxon>
        <taxon>Viridiplantae</taxon>
        <taxon>Chlorophyta</taxon>
        <taxon>core chlorophytes</taxon>
        <taxon>Chlorodendrophyceae</taxon>
        <taxon>Chlorodendrales</taxon>
        <taxon>Chlorodendraceae</taxon>
        <taxon>Tetraselmis</taxon>
    </lineage>
</organism>
<keyword evidence="1" id="KW-0862">Zinc</keyword>
<dbReference type="Gene3D" id="2.20.70.10">
    <property type="match status" value="1"/>
</dbReference>
<dbReference type="GO" id="GO:0008270">
    <property type="term" value="F:zinc ion binding"/>
    <property type="evidence" value="ECO:0007669"/>
    <property type="project" value="UniProtKB-KW"/>
</dbReference>